<dbReference type="EMBL" id="JACNJN010000222">
    <property type="protein sequence ID" value="MBC8337028.1"/>
    <property type="molecule type" value="Genomic_DNA"/>
</dbReference>
<evidence type="ECO:0000256" key="1">
    <source>
        <dbReference type="SAM" id="Phobius"/>
    </source>
</evidence>
<feature type="transmembrane region" description="Helical" evidence="1">
    <location>
        <begin position="771"/>
        <end position="790"/>
    </location>
</feature>
<proteinExistence type="predicted"/>
<feature type="transmembrane region" description="Helical" evidence="1">
    <location>
        <begin position="209"/>
        <end position="227"/>
    </location>
</feature>
<feature type="transmembrane region" description="Helical" evidence="1">
    <location>
        <begin position="183"/>
        <end position="200"/>
    </location>
</feature>
<feature type="transmembrane region" description="Helical" evidence="1">
    <location>
        <begin position="720"/>
        <end position="738"/>
    </location>
</feature>
<feature type="transmembrane region" description="Helical" evidence="1">
    <location>
        <begin position="568"/>
        <end position="586"/>
    </location>
</feature>
<feature type="transmembrane region" description="Helical" evidence="1">
    <location>
        <begin position="290"/>
        <end position="309"/>
    </location>
</feature>
<feature type="transmembrane region" description="Helical" evidence="1">
    <location>
        <begin position="402"/>
        <end position="420"/>
    </location>
</feature>
<keyword evidence="1" id="KW-1133">Transmembrane helix</keyword>
<feature type="transmembrane region" description="Helical" evidence="1">
    <location>
        <begin position="266"/>
        <end position="284"/>
    </location>
</feature>
<feature type="transmembrane region" description="Helical" evidence="1">
    <location>
        <begin position="543"/>
        <end position="562"/>
    </location>
</feature>
<feature type="transmembrane region" description="Helical" evidence="1">
    <location>
        <begin position="616"/>
        <end position="635"/>
    </location>
</feature>
<feature type="transmembrane region" description="Helical" evidence="1">
    <location>
        <begin position="378"/>
        <end position="396"/>
    </location>
</feature>
<feature type="transmembrane region" description="Helical" evidence="1">
    <location>
        <begin position="321"/>
        <end position="341"/>
    </location>
</feature>
<evidence type="ECO:0000313" key="3">
    <source>
        <dbReference type="Proteomes" id="UP000614469"/>
    </source>
</evidence>
<accession>A0A8J6NIK1</accession>
<feature type="transmembrane region" description="Helical" evidence="1">
    <location>
        <begin position="797"/>
        <end position="816"/>
    </location>
</feature>
<comment type="caution">
    <text evidence="2">The sequence shown here is derived from an EMBL/GenBank/DDBJ whole genome shotgun (WGS) entry which is preliminary data.</text>
</comment>
<dbReference type="Proteomes" id="UP000614469">
    <property type="component" value="Unassembled WGS sequence"/>
</dbReference>
<feature type="transmembrane region" description="Helical" evidence="1">
    <location>
        <begin position="353"/>
        <end position="371"/>
    </location>
</feature>
<organism evidence="2 3">
    <name type="scientific">Candidatus Desulfolinea nitratireducens</name>
    <dbReference type="NCBI Taxonomy" id="2841698"/>
    <lineage>
        <taxon>Bacteria</taxon>
        <taxon>Bacillati</taxon>
        <taxon>Chloroflexota</taxon>
        <taxon>Anaerolineae</taxon>
        <taxon>Anaerolineales</taxon>
        <taxon>Anaerolineales incertae sedis</taxon>
        <taxon>Candidatus Desulfolinea</taxon>
    </lineage>
</organism>
<feature type="transmembrane region" description="Helical" evidence="1">
    <location>
        <begin position="432"/>
        <end position="453"/>
    </location>
</feature>
<feature type="transmembrane region" description="Helical" evidence="1">
    <location>
        <begin position="671"/>
        <end position="688"/>
    </location>
</feature>
<keyword evidence="1" id="KW-0812">Transmembrane</keyword>
<feature type="transmembrane region" description="Helical" evidence="1">
    <location>
        <begin position="239"/>
        <end position="259"/>
    </location>
</feature>
<sequence length="858" mass="96235">MSELENPVPDPSTILVEIQQGLVHAQAEERLKSIDALRPLGYSSQTILRQLEKMAINDRSKAVRSAALEQLESPLNRQIRARNSRMPLRERQVIAGEIIQWEKDGLLNEGQSQILKQRYDFDFARTPIEQTPTEAQPKEAKEKATLAQTLFSEASIKVALYLGAFFVIAAAMIFAAAIEELRLPILIFFTLIFGGGSIIIKKKLPQPSFAFFIIFSVLLPIDFGVLADSVKLPGSAETVYWMTVFALMTLIWAFAVWFFRSRFFCLTAFISLGISLLFFADLFKDPPIDLYLLMLSLSGLLGIFATKLLGKWKDEKFTFPLFWISQLQQGILLLISLVAFLIHYNESYFENTWWLATTAIWYLGGAFYLASDWLKKSLIFRFLAVFCMLPLSWLFLNTFNSSATTQIIVLFVWGVIFALSGEGLKSLEEGKFTDFGTPLIFGAIPLASVAALWGLNESISLGFYVLFGAAILYTVLSIYRPRLWTWSLALVAALSAYFTFFGLDATRSWDLYLGYKLLIPSLLLLLPDLFLKNDFKDRLTWRLPPRLLGALLLMVNTVVLFTATDANLGKAAFIFGLYAIIAMGYALRYFPEYAYNANGAILLVVIYILRDQDAETWLTPLISLSVFFYLIGVVLERGIEKVNWGNVYRYSGLGLGVLVSLSAPFEDSGLAASIPVVIAAVLFTIEAFRKKNLWLGFPANALYLLAYFMILANFEIDQPQFYSVVAAALGMLMHYLLVRGGSKTAAFITGMLSQITLLSTTYFQMVSEEELIYFVVLFLQALVVLIYGIVYRSRSLVVTPIIFLVVGVLTITFGLLEGIPTIILIGCTGVLLIAFGIGALLMRERVAELRERLDDWNA</sequence>
<protein>
    <submittedName>
        <fullName evidence="2">Uncharacterized protein</fullName>
    </submittedName>
</protein>
<feature type="transmembrane region" description="Helical" evidence="1">
    <location>
        <begin position="459"/>
        <end position="476"/>
    </location>
</feature>
<feature type="transmembrane region" description="Helical" evidence="1">
    <location>
        <begin position="822"/>
        <end position="842"/>
    </location>
</feature>
<name>A0A8J6NIK1_9CHLR</name>
<feature type="transmembrane region" description="Helical" evidence="1">
    <location>
        <begin position="745"/>
        <end position="765"/>
    </location>
</feature>
<reference evidence="2 3" key="1">
    <citation type="submission" date="2020-08" db="EMBL/GenBank/DDBJ databases">
        <title>Bridging the membrane lipid divide: bacteria of the FCB group superphylum have the potential to synthesize archaeal ether lipids.</title>
        <authorList>
            <person name="Villanueva L."/>
            <person name="Von Meijenfeldt F.A.B."/>
            <person name="Westbye A.B."/>
            <person name="Yadav S."/>
            <person name="Hopmans E.C."/>
            <person name="Dutilh B.E."/>
            <person name="Sinninghe Damste J.S."/>
        </authorList>
    </citation>
    <scope>NUCLEOTIDE SEQUENCE [LARGE SCALE GENOMIC DNA]</scope>
    <source>
        <strain evidence="2">NIOZ-UU36</strain>
    </source>
</reference>
<feature type="transmembrane region" description="Helical" evidence="1">
    <location>
        <begin position="695"/>
        <end position="714"/>
    </location>
</feature>
<feature type="transmembrane region" description="Helical" evidence="1">
    <location>
        <begin position="483"/>
        <end position="501"/>
    </location>
</feature>
<feature type="transmembrane region" description="Helical" evidence="1">
    <location>
        <begin position="158"/>
        <end position="177"/>
    </location>
</feature>
<keyword evidence="1" id="KW-0472">Membrane</keyword>
<gene>
    <name evidence="2" type="ORF">H8E29_17365</name>
</gene>
<evidence type="ECO:0000313" key="2">
    <source>
        <dbReference type="EMBL" id="MBC8337028.1"/>
    </source>
</evidence>
<dbReference type="AlphaFoldDB" id="A0A8J6NIK1"/>
<feature type="transmembrane region" description="Helical" evidence="1">
    <location>
        <begin position="647"/>
        <end position="665"/>
    </location>
</feature>